<comment type="caution">
    <text evidence="2">The sequence shown here is derived from an EMBL/GenBank/DDBJ whole genome shotgun (WGS) entry which is preliminary data.</text>
</comment>
<feature type="signal peptide" evidence="1">
    <location>
        <begin position="1"/>
        <end position="26"/>
    </location>
</feature>
<evidence type="ECO:0000313" key="3">
    <source>
        <dbReference type="Proteomes" id="UP000237846"/>
    </source>
</evidence>
<keyword evidence="3" id="KW-1185">Reference proteome</keyword>
<feature type="chain" id="PRO_5038741893" description="Small secreted domain DUF320" evidence="1">
    <location>
        <begin position="27"/>
        <end position="54"/>
    </location>
</feature>
<sequence length="54" mass="5143">MNRCAAALALLAACALAALTAAPAAAGELVDITASHLICGMLGGDSTLNGCVAE</sequence>
<accession>A0A2T0PYS1</accession>
<evidence type="ECO:0008006" key="4">
    <source>
        <dbReference type="Google" id="ProtNLM"/>
    </source>
</evidence>
<protein>
    <recommendedName>
        <fullName evidence="4">Small secreted domain DUF320</fullName>
    </recommendedName>
</protein>
<reference evidence="2 3" key="1">
    <citation type="submission" date="2018-03" db="EMBL/GenBank/DDBJ databases">
        <title>Genomic Encyclopedia of Archaeal and Bacterial Type Strains, Phase II (KMG-II): from individual species to whole genera.</title>
        <authorList>
            <person name="Goeker M."/>
        </authorList>
    </citation>
    <scope>NUCLEOTIDE SEQUENCE [LARGE SCALE GENOMIC DNA]</scope>
    <source>
        <strain evidence="2 3">DSM 45601</strain>
    </source>
</reference>
<name>A0A2T0PYS1_9ACTN</name>
<proteinExistence type="predicted"/>
<keyword evidence="1" id="KW-0732">Signal</keyword>
<evidence type="ECO:0000256" key="1">
    <source>
        <dbReference type="SAM" id="SignalP"/>
    </source>
</evidence>
<dbReference type="RefSeq" id="WP_170141081.1">
    <property type="nucleotide sequence ID" value="NZ_PVZC01000007.1"/>
</dbReference>
<dbReference type="Proteomes" id="UP000237846">
    <property type="component" value="Unassembled WGS sequence"/>
</dbReference>
<organism evidence="2 3">
    <name type="scientific">Allonocardiopsis opalescens</name>
    <dbReference type="NCBI Taxonomy" id="1144618"/>
    <lineage>
        <taxon>Bacteria</taxon>
        <taxon>Bacillati</taxon>
        <taxon>Actinomycetota</taxon>
        <taxon>Actinomycetes</taxon>
        <taxon>Streptosporangiales</taxon>
        <taxon>Allonocardiopsis</taxon>
    </lineage>
</organism>
<dbReference type="AlphaFoldDB" id="A0A2T0PYS1"/>
<dbReference type="EMBL" id="PVZC01000007">
    <property type="protein sequence ID" value="PRX96683.1"/>
    <property type="molecule type" value="Genomic_DNA"/>
</dbReference>
<evidence type="ECO:0000313" key="2">
    <source>
        <dbReference type="EMBL" id="PRX96683.1"/>
    </source>
</evidence>
<gene>
    <name evidence="2" type="ORF">CLV72_107206</name>
</gene>